<evidence type="ECO:0000313" key="2">
    <source>
        <dbReference type="EMBL" id="RKD34168.1"/>
    </source>
</evidence>
<accession>A0A419T9M0</accession>
<comment type="caution">
    <text evidence="2">The sequence shown here is derived from an EMBL/GenBank/DDBJ whole genome shotgun (WGS) entry which is preliminary data.</text>
</comment>
<reference evidence="2 3" key="1">
    <citation type="submission" date="2016-08" db="EMBL/GenBank/DDBJ databases">
        <title>Novel Firmicutes and Novel Genomes.</title>
        <authorList>
            <person name="Poppleton D.I."/>
            <person name="Gribaldo S."/>
        </authorList>
    </citation>
    <scope>NUCLEOTIDE SEQUENCE [LARGE SCALE GENOMIC DNA]</scope>
    <source>
        <strain evidence="2 3">CTT3</strain>
    </source>
</reference>
<dbReference type="OrthoDB" id="2084609at2"/>
<keyword evidence="1" id="KW-1133">Transmembrane helix</keyword>
<protein>
    <submittedName>
        <fullName evidence="2">Uncharacterized protein</fullName>
    </submittedName>
</protein>
<dbReference type="Proteomes" id="UP000284177">
    <property type="component" value="Unassembled WGS sequence"/>
</dbReference>
<keyword evidence="1" id="KW-0472">Membrane</keyword>
<keyword evidence="1" id="KW-0812">Transmembrane</keyword>
<organism evidence="2 3">
    <name type="scientific">Thermohalobacter berrensis</name>
    <dbReference type="NCBI Taxonomy" id="99594"/>
    <lineage>
        <taxon>Bacteria</taxon>
        <taxon>Bacillati</taxon>
        <taxon>Bacillota</taxon>
        <taxon>Tissierellia</taxon>
        <taxon>Tissierellales</taxon>
        <taxon>Thermohalobacteraceae</taxon>
        <taxon>Thermohalobacter</taxon>
    </lineage>
</organism>
<proteinExistence type="predicted"/>
<name>A0A419T9M0_9FIRM</name>
<evidence type="ECO:0000256" key="1">
    <source>
        <dbReference type="SAM" id="Phobius"/>
    </source>
</evidence>
<keyword evidence="3" id="KW-1185">Reference proteome</keyword>
<dbReference type="AlphaFoldDB" id="A0A419T9M0"/>
<evidence type="ECO:0000313" key="3">
    <source>
        <dbReference type="Proteomes" id="UP000284177"/>
    </source>
</evidence>
<dbReference type="RefSeq" id="WP_120167152.1">
    <property type="nucleotide sequence ID" value="NZ_MCIB01000002.1"/>
</dbReference>
<feature type="transmembrane region" description="Helical" evidence="1">
    <location>
        <begin position="65"/>
        <end position="83"/>
    </location>
</feature>
<gene>
    <name evidence="2" type="ORF">BET03_07715</name>
</gene>
<dbReference type="EMBL" id="MCIB01000002">
    <property type="protein sequence ID" value="RKD34168.1"/>
    <property type="molecule type" value="Genomic_DNA"/>
</dbReference>
<sequence length="86" mass="10046">MDNVLTNELFYKSLLKVFVEIFKMAWQLDVFKSAIIGIPVSIVTYRIVGFVFSWGRYNGIWFGRVGGKLIYYCINSILIWLIMKVV</sequence>
<feature type="transmembrane region" description="Helical" evidence="1">
    <location>
        <begin position="34"/>
        <end position="53"/>
    </location>
</feature>